<proteinExistence type="predicted"/>
<sequence length="101" mass="11269">MPKFTIDHQSNHNAEEAYKKIKEFLETDQDIRRFDPKLQCSFDDKSKSAAMKGSQFKADMAIASAGAGSKVSVTVDLPLMLTPFKGKVQETLQKKLAKYLG</sequence>
<dbReference type="EMBL" id="LUKE01000001">
    <property type="protein sequence ID" value="KYG66133.1"/>
    <property type="molecule type" value="Genomic_DNA"/>
</dbReference>
<dbReference type="Pfam" id="PF09650">
    <property type="entry name" value="PHA_gran_rgn"/>
    <property type="match status" value="1"/>
</dbReference>
<organism evidence="1 2">
    <name type="scientific">Bdellovibrio bacteriovorus</name>
    <dbReference type="NCBI Taxonomy" id="959"/>
    <lineage>
        <taxon>Bacteria</taxon>
        <taxon>Pseudomonadati</taxon>
        <taxon>Bdellovibrionota</taxon>
        <taxon>Bdellovibrionia</taxon>
        <taxon>Bdellovibrionales</taxon>
        <taxon>Pseudobdellovibrionaceae</taxon>
        <taxon>Bdellovibrio</taxon>
    </lineage>
</organism>
<dbReference type="RefSeq" id="WP_061833699.1">
    <property type="nucleotide sequence ID" value="NZ_LUKE01000001.1"/>
</dbReference>
<reference evidence="1 2" key="1">
    <citation type="submission" date="2016-03" db="EMBL/GenBank/DDBJ databases">
        <authorList>
            <person name="Ploux O."/>
        </authorList>
    </citation>
    <scope>NUCLEOTIDE SEQUENCE [LARGE SCALE GENOMIC DNA]</scope>
    <source>
        <strain evidence="1 2">R0</strain>
    </source>
</reference>
<dbReference type="InterPro" id="IPR013433">
    <property type="entry name" value="PHA_gran_rgn"/>
</dbReference>
<name>A0A150WNP8_BDEBC</name>
<comment type="caution">
    <text evidence="1">The sequence shown here is derived from an EMBL/GenBank/DDBJ whole genome shotgun (WGS) entry which is preliminary data.</text>
</comment>
<protein>
    <recommendedName>
        <fullName evidence="3">Polyhydroxyalkanoic acid system protein</fullName>
    </recommendedName>
</protein>
<evidence type="ECO:0000313" key="1">
    <source>
        <dbReference type="EMBL" id="KYG66133.1"/>
    </source>
</evidence>
<dbReference type="OrthoDB" id="5295125at2"/>
<dbReference type="Proteomes" id="UP000075320">
    <property type="component" value="Unassembled WGS sequence"/>
</dbReference>
<gene>
    <name evidence="1" type="ORF">AZI86_03465</name>
</gene>
<keyword evidence="2" id="KW-1185">Reference proteome</keyword>
<evidence type="ECO:0000313" key="2">
    <source>
        <dbReference type="Proteomes" id="UP000075320"/>
    </source>
</evidence>
<dbReference type="AlphaFoldDB" id="A0A150WNP8"/>
<accession>A0A150WNP8</accession>
<evidence type="ECO:0008006" key="3">
    <source>
        <dbReference type="Google" id="ProtNLM"/>
    </source>
</evidence>